<dbReference type="GO" id="GO:0016485">
    <property type="term" value="P:protein processing"/>
    <property type="evidence" value="ECO:0007669"/>
    <property type="project" value="TreeGrafter"/>
</dbReference>
<organism evidence="10 11">
    <name type="scientific">Sarcoptes scabiei</name>
    <name type="common">Itch mite</name>
    <name type="synonym">Acarus scabiei</name>
    <dbReference type="NCBI Taxonomy" id="52283"/>
    <lineage>
        <taxon>Eukaryota</taxon>
        <taxon>Metazoa</taxon>
        <taxon>Ecdysozoa</taxon>
        <taxon>Arthropoda</taxon>
        <taxon>Chelicerata</taxon>
        <taxon>Arachnida</taxon>
        <taxon>Acari</taxon>
        <taxon>Acariformes</taxon>
        <taxon>Sarcoptiformes</taxon>
        <taxon>Astigmata</taxon>
        <taxon>Psoroptidia</taxon>
        <taxon>Sarcoptoidea</taxon>
        <taxon>Sarcoptidae</taxon>
        <taxon>Sarcoptinae</taxon>
        <taxon>Sarcoptes</taxon>
    </lineage>
</organism>
<dbReference type="Pfam" id="PF01431">
    <property type="entry name" value="Peptidase_M13"/>
    <property type="match status" value="1"/>
</dbReference>
<evidence type="ECO:0000256" key="6">
    <source>
        <dbReference type="ARBA" id="ARBA00022833"/>
    </source>
</evidence>
<evidence type="ECO:0000259" key="8">
    <source>
        <dbReference type="Pfam" id="PF01431"/>
    </source>
</evidence>
<dbReference type="PRINTS" id="PR00786">
    <property type="entry name" value="NEPRILYSIN"/>
</dbReference>
<dbReference type="SUPFAM" id="SSF55486">
    <property type="entry name" value="Metalloproteases ('zincins'), catalytic domain"/>
    <property type="match status" value="1"/>
</dbReference>
<dbReference type="GO" id="GO:0005886">
    <property type="term" value="C:plasma membrane"/>
    <property type="evidence" value="ECO:0007669"/>
    <property type="project" value="TreeGrafter"/>
</dbReference>
<protein>
    <submittedName>
        <fullName evidence="10">Membrane metallo-endopeptidase-like protein 1-like protein</fullName>
    </submittedName>
</protein>
<feature type="domain" description="Peptidase M13 C-terminal" evidence="8">
    <location>
        <begin position="617"/>
        <end position="794"/>
    </location>
</feature>
<dbReference type="PANTHER" id="PTHR11733">
    <property type="entry name" value="ZINC METALLOPROTEASE FAMILY M13 NEPRILYSIN-RELATED"/>
    <property type="match status" value="1"/>
</dbReference>
<proteinExistence type="inferred from homology"/>
<evidence type="ECO:0000313" key="11">
    <source>
        <dbReference type="Proteomes" id="UP000616769"/>
    </source>
</evidence>
<dbReference type="PROSITE" id="PS51885">
    <property type="entry name" value="NEPRILYSIN"/>
    <property type="match status" value="1"/>
</dbReference>
<dbReference type="EMBL" id="JXLN01002751">
    <property type="protein sequence ID" value="KPM02741.1"/>
    <property type="molecule type" value="Genomic_DNA"/>
</dbReference>
<comment type="cofactor">
    <cofactor evidence="1">
        <name>Zn(2+)</name>
        <dbReference type="ChEBI" id="CHEBI:29105"/>
    </cofactor>
</comment>
<dbReference type="InterPro" id="IPR024079">
    <property type="entry name" value="MetalloPept_cat_dom_sf"/>
</dbReference>
<dbReference type="AlphaFoldDB" id="A0A131ZVS3"/>
<dbReference type="Gene3D" id="3.40.390.10">
    <property type="entry name" value="Collagenase (Catalytic Domain)"/>
    <property type="match status" value="2"/>
</dbReference>
<reference evidence="10 11" key="1">
    <citation type="journal article" date="2015" name="Parasit. Vectors">
        <title>Draft genome of the scabies mite.</title>
        <authorList>
            <person name="Rider S.D.Jr."/>
            <person name="Morgan M.S."/>
            <person name="Arlian L.G."/>
        </authorList>
    </citation>
    <scope>NUCLEOTIDE SEQUENCE [LARGE SCALE GENOMIC DNA]</scope>
    <source>
        <strain evidence="10">Arlian Lab</strain>
    </source>
</reference>
<evidence type="ECO:0000256" key="4">
    <source>
        <dbReference type="ARBA" id="ARBA00022723"/>
    </source>
</evidence>
<dbReference type="GO" id="GO:0046872">
    <property type="term" value="F:metal ion binding"/>
    <property type="evidence" value="ECO:0007669"/>
    <property type="project" value="UniProtKB-KW"/>
</dbReference>
<name>A0A131ZVS3_SARSC</name>
<gene>
    <name evidence="10" type="ORF">QR98_0011600</name>
</gene>
<dbReference type="Pfam" id="PF05649">
    <property type="entry name" value="Peptidase_M13_N"/>
    <property type="match status" value="1"/>
</dbReference>
<dbReference type="CDD" id="cd08662">
    <property type="entry name" value="M13"/>
    <property type="match status" value="1"/>
</dbReference>
<dbReference type="OrthoDB" id="6475849at2759"/>
<keyword evidence="6" id="KW-0862">Zinc</keyword>
<evidence type="ECO:0000256" key="7">
    <source>
        <dbReference type="ARBA" id="ARBA00023049"/>
    </source>
</evidence>
<feature type="domain" description="Peptidase M13 N-terminal" evidence="9">
    <location>
        <begin position="180"/>
        <end position="568"/>
    </location>
</feature>
<dbReference type="InterPro" id="IPR000718">
    <property type="entry name" value="Peptidase_M13"/>
</dbReference>
<keyword evidence="4" id="KW-0479">Metal-binding</keyword>
<accession>A0A131ZVS3</accession>
<comment type="caution">
    <text evidence="10">The sequence shown here is derived from an EMBL/GenBank/DDBJ whole genome shotgun (WGS) entry which is preliminary data.</text>
</comment>
<evidence type="ECO:0000256" key="3">
    <source>
        <dbReference type="ARBA" id="ARBA00022670"/>
    </source>
</evidence>
<evidence type="ECO:0000313" key="10">
    <source>
        <dbReference type="EMBL" id="KPM02741.1"/>
    </source>
</evidence>
<dbReference type="PANTHER" id="PTHR11733:SF224">
    <property type="entry name" value="NEPRILYSIN-2"/>
    <property type="match status" value="1"/>
</dbReference>
<keyword evidence="3" id="KW-0645">Protease</keyword>
<evidence type="ECO:0000256" key="5">
    <source>
        <dbReference type="ARBA" id="ARBA00022801"/>
    </source>
</evidence>
<comment type="similarity">
    <text evidence="2">Belongs to the peptidase M13 family.</text>
</comment>
<dbReference type="InterPro" id="IPR008753">
    <property type="entry name" value="Peptidase_M13_N"/>
</dbReference>
<evidence type="ECO:0000256" key="2">
    <source>
        <dbReference type="ARBA" id="ARBA00007357"/>
    </source>
</evidence>
<dbReference type="InterPro" id="IPR018497">
    <property type="entry name" value="Peptidase_M13_C"/>
</dbReference>
<dbReference type="GO" id="GO:0004222">
    <property type="term" value="F:metalloendopeptidase activity"/>
    <property type="evidence" value="ECO:0007669"/>
    <property type="project" value="InterPro"/>
</dbReference>
<keyword evidence="5" id="KW-0378">Hydrolase</keyword>
<evidence type="ECO:0000259" key="9">
    <source>
        <dbReference type="Pfam" id="PF05649"/>
    </source>
</evidence>
<keyword evidence="7" id="KW-0482">Metalloprotease</keyword>
<sequence length="795" mass="91803">MILSFFEIRNPPWWNRRTRLERFLCALTAVTMATCVAMCITLAMVQLRPLDPFSTRGSSDLSSSSAQLLVDGRSSVIGPAATRNRLFKSGKSMKDYDDFSQHQDSHDKLNENGYEDIVHAGDGKFKLYQHKNGEDQQKQQWPTISPSQESQKQPSDICLTRGCVQAAAELISNLDEEISPCDDFYQFACGGWIKRQVIPDERTSVSVFSLLQDQLTHKLRVLIESEEEKDEPEFFESMRMFYKSCMDLKSIEKSGDTPLHMVLKRFGGWPVVAGQNWDGSNFDWIDTLIMFRKHGFTHDILLDLSVTPDYRDNTCHIVDLDQTTLGLPDRSYYKNGLNDTTIKSYHKLMIESAVYLGADRSTAEKEMLQALKFEMKIADLSLPREERRNMSSLYNKYQIKGLKKLAPNIEWRKYFDSLLGVELCDEEEIIVDVPKYVENLDILLMKTDKRVLANYLIWRVVMQSFSMLGKRWRELIHDFNSVLTGQTREQPRWETCMASVINSLSIAMSSLYVRHHFKGNSKESALEMVGYIHREFMNMLDQIDWMDPKTKERARAKALSIRSYIGYPQELHNNSKIEEFYEGLTFTKDYFQNVQKLRLWSTDYAFGFLDKPNVKGDYLNYGAIGFVIGHEITHGFDDRGRQFDQMGNNVNWWEEETDQRFKKRAQCIIEQYGNYTVPENGLKVNGINTQGENIADNGGIKEAFRAYQSYVRDHGPEPYLPGLNYTPEQMFWISAASVWCGKYRPETLKLYVQTGSHSPARFRVTGVVQNSKEFSRVFGCSTGTAMNQDKKCAVW</sequence>
<evidence type="ECO:0000256" key="1">
    <source>
        <dbReference type="ARBA" id="ARBA00001947"/>
    </source>
</evidence>
<dbReference type="VEuPathDB" id="VectorBase:SSCA000448"/>
<dbReference type="Proteomes" id="UP000616769">
    <property type="component" value="Unassembled WGS sequence"/>
</dbReference>